<evidence type="ECO:0000313" key="8">
    <source>
        <dbReference type="Proteomes" id="UP000265120"/>
    </source>
</evidence>
<dbReference type="InterPro" id="IPR036179">
    <property type="entry name" value="Ig-like_dom_sf"/>
</dbReference>
<dbReference type="InParanoid" id="A0A3P8VVY3"/>
<dbReference type="AlphaFoldDB" id="A0A3P8VVY3"/>
<evidence type="ECO:0000313" key="7">
    <source>
        <dbReference type="Ensembl" id="ENSCSEP00000017486.1"/>
    </source>
</evidence>
<dbReference type="Proteomes" id="UP000265120">
    <property type="component" value="Chromosome 20"/>
</dbReference>
<dbReference type="InterPro" id="IPR013783">
    <property type="entry name" value="Ig-like_fold"/>
</dbReference>
<keyword evidence="2" id="KW-0963">Cytoplasm</keyword>
<dbReference type="InterPro" id="IPR003599">
    <property type="entry name" value="Ig_sub"/>
</dbReference>
<organism evidence="7 8">
    <name type="scientific">Cynoglossus semilaevis</name>
    <name type="common">Tongue sole</name>
    <dbReference type="NCBI Taxonomy" id="244447"/>
    <lineage>
        <taxon>Eukaryota</taxon>
        <taxon>Metazoa</taxon>
        <taxon>Chordata</taxon>
        <taxon>Craniata</taxon>
        <taxon>Vertebrata</taxon>
        <taxon>Euteleostomi</taxon>
        <taxon>Actinopterygii</taxon>
        <taxon>Neopterygii</taxon>
        <taxon>Teleostei</taxon>
        <taxon>Neoteleostei</taxon>
        <taxon>Acanthomorphata</taxon>
        <taxon>Carangaria</taxon>
        <taxon>Pleuronectiformes</taxon>
        <taxon>Pleuronectoidei</taxon>
        <taxon>Cynoglossidae</taxon>
        <taxon>Cynoglossinae</taxon>
        <taxon>Cynoglossus</taxon>
    </lineage>
</organism>
<dbReference type="PANTHER" id="PTHR35971:SF5">
    <property type="entry name" value="OBSCURIN LIKE CYTOSKELETAL ADAPTOR 1"/>
    <property type="match status" value="1"/>
</dbReference>
<proteinExistence type="predicted"/>
<evidence type="ECO:0000259" key="6">
    <source>
        <dbReference type="PROSITE" id="PS50835"/>
    </source>
</evidence>
<dbReference type="InterPro" id="IPR003598">
    <property type="entry name" value="Ig_sub2"/>
</dbReference>
<keyword evidence="5" id="KW-0732">Signal</keyword>
<evidence type="ECO:0000256" key="3">
    <source>
        <dbReference type="ARBA" id="ARBA00022553"/>
    </source>
</evidence>
<dbReference type="PROSITE" id="PS50835">
    <property type="entry name" value="IG_LIKE"/>
    <property type="match status" value="1"/>
</dbReference>
<name>A0A3P8VVY3_CYNSE</name>
<keyword evidence="8" id="KW-1185">Reference proteome</keyword>
<keyword evidence="3" id="KW-0597">Phosphoprotein</keyword>
<dbReference type="Gene3D" id="2.60.40.10">
    <property type="entry name" value="Immunoglobulins"/>
    <property type="match status" value="1"/>
</dbReference>
<dbReference type="SMART" id="SM00409">
    <property type="entry name" value="IG"/>
    <property type="match status" value="1"/>
</dbReference>
<protein>
    <recommendedName>
        <fullName evidence="6">Ig-like domain-containing protein</fullName>
    </recommendedName>
</protein>
<reference evidence="7 8" key="1">
    <citation type="journal article" date="2014" name="Nat. Genet.">
        <title>Whole-genome sequence of a flatfish provides insights into ZW sex chromosome evolution and adaptation to a benthic lifestyle.</title>
        <authorList>
            <person name="Chen S."/>
            <person name="Zhang G."/>
            <person name="Shao C."/>
            <person name="Huang Q."/>
            <person name="Liu G."/>
            <person name="Zhang P."/>
            <person name="Song W."/>
            <person name="An N."/>
            <person name="Chalopin D."/>
            <person name="Volff J.N."/>
            <person name="Hong Y."/>
            <person name="Li Q."/>
            <person name="Sha Z."/>
            <person name="Zhou H."/>
            <person name="Xie M."/>
            <person name="Yu Q."/>
            <person name="Liu Y."/>
            <person name="Xiang H."/>
            <person name="Wang N."/>
            <person name="Wu K."/>
            <person name="Yang C."/>
            <person name="Zhou Q."/>
            <person name="Liao X."/>
            <person name="Yang L."/>
            <person name="Hu Q."/>
            <person name="Zhang J."/>
            <person name="Meng L."/>
            <person name="Jin L."/>
            <person name="Tian Y."/>
            <person name="Lian J."/>
            <person name="Yang J."/>
            <person name="Miao G."/>
            <person name="Liu S."/>
            <person name="Liang Z."/>
            <person name="Yan F."/>
            <person name="Li Y."/>
            <person name="Sun B."/>
            <person name="Zhang H."/>
            <person name="Zhang J."/>
            <person name="Zhu Y."/>
            <person name="Du M."/>
            <person name="Zhao Y."/>
            <person name="Schartl M."/>
            <person name="Tang Q."/>
            <person name="Wang J."/>
        </authorList>
    </citation>
    <scope>NUCLEOTIDE SEQUENCE</scope>
</reference>
<dbReference type="SMART" id="SM00408">
    <property type="entry name" value="IGc2"/>
    <property type="match status" value="1"/>
</dbReference>
<dbReference type="InterPro" id="IPR052385">
    <property type="entry name" value="Obscurin/Obscurin-like_Reg"/>
</dbReference>
<dbReference type="OMA" id="KQINTAH"/>
<evidence type="ECO:0000256" key="5">
    <source>
        <dbReference type="SAM" id="SignalP"/>
    </source>
</evidence>
<feature type="chain" id="PRO_5017990244" description="Ig-like domain-containing protein" evidence="5">
    <location>
        <begin position="29"/>
        <end position="148"/>
    </location>
</feature>
<dbReference type="STRING" id="244447.ENSCSEP00000017486"/>
<dbReference type="InterPro" id="IPR007110">
    <property type="entry name" value="Ig-like_dom"/>
</dbReference>
<comment type="subcellular location">
    <subcellularLocation>
        <location evidence="1">Cytoplasm</location>
    </subcellularLocation>
</comment>
<evidence type="ECO:0000256" key="2">
    <source>
        <dbReference type="ARBA" id="ARBA00022490"/>
    </source>
</evidence>
<feature type="signal peptide" evidence="5">
    <location>
        <begin position="1"/>
        <end position="28"/>
    </location>
</feature>
<dbReference type="Ensembl" id="ENSCSET00000017703.1">
    <property type="protein sequence ID" value="ENSCSEP00000017486.1"/>
    <property type="gene ID" value="ENSCSEG00000011215.1"/>
</dbReference>
<dbReference type="GeneTree" id="ENSGT00940000154756"/>
<reference evidence="7" key="2">
    <citation type="submission" date="2025-08" db="UniProtKB">
        <authorList>
            <consortium name="Ensembl"/>
        </authorList>
    </citation>
    <scope>IDENTIFICATION</scope>
</reference>
<dbReference type="InterPro" id="IPR013098">
    <property type="entry name" value="Ig_I-set"/>
</dbReference>
<keyword evidence="4" id="KW-1015">Disulfide bond</keyword>
<evidence type="ECO:0000256" key="1">
    <source>
        <dbReference type="ARBA" id="ARBA00004496"/>
    </source>
</evidence>
<dbReference type="SUPFAM" id="SSF48726">
    <property type="entry name" value="Immunoglobulin"/>
    <property type="match status" value="1"/>
</dbReference>
<dbReference type="PANTHER" id="PTHR35971">
    <property type="entry name" value="SI:DKEY-31G6.6"/>
    <property type="match status" value="1"/>
</dbReference>
<evidence type="ECO:0000256" key="4">
    <source>
        <dbReference type="ARBA" id="ARBA00023157"/>
    </source>
</evidence>
<feature type="domain" description="Ig-like" evidence="6">
    <location>
        <begin position="49"/>
        <end position="132"/>
    </location>
</feature>
<accession>A0A3P8VVY3</accession>
<dbReference type="GO" id="GO:0005737">
    <property type="term" value="C:cytoplasm"/>
    <property type="evidence" value="ECO:0007669"/>
    <property type="project" value="UniProtKB-SubCell"/>
</dbReference>
<sequence length="148" mass="16125">TFGAGGTRNVCMFYWWTLGFCKCWNCSSTSSPHTVDKNAVVPFHLSAAPVIFTKKLENLDANEGDSVTLSCELSKPASVVWRHGDTVLESSSKYQLKQEGTSVQLIIYKLQGADSGEYSCDTGSQRTSAVLSVQDAQCEVTLTVKSKE</sequence>
<dbReference type="FunFam" id="2.60.40.10:FF:000228">
    <property type="entry name" value="obscurin isoform X4"/>
    <property type="match status" value="1"/>
</dbReference>
<dbReference type="Pfam" id="PF07679">
    <property type="entry name" value="I-set"/>
    <property type="match status" value="1"/>
</dbReference>
<reference evidence="7" key="3">
    <citation type="submission" date="2025-09" db="UniProtKB">
        <authorList>
            <consortium name="Ensembl"/>
        </authorList>
    </citation>
    <scope>IDENTIFICATION</scope>
</reference>